<dbReference type="SUPFAM" id="SSF57424">
    <property type="entry name" value="LDL receptor-like module"/>
    <property type="match status" value="1"/>
</dbReference>
<dbReference type="EMBL" id="OU015566">
    <property type="protein sequence ID" value="CAG5106773.1"/>
    <property type="molecule type" value="Genomic_DNA"/>
</dbReference>
<dbReference type="Gene3D" id="1.50.10.10">
    <property type="match status" value="1"/>
</dbReference>
<feature type="disulfide bond" evidence="11">
    <location>
        <begin position="180"/>
        <end position="195"/>
    </location>
</feature>
<evidence type="ECO:0000256" key="2">
    <source>
        <dbReference type="ARBA" id="ARBA00007072"/>
    </source>
</evidence>
<keyword evidence="9" id="KW-0326">Glycosidase</keyword>
<dbReference type="InterPro" id="IPR036055">
    <property type="entry name" value="LDL_receptor-like_sf"/>
</dbReference>
<dbReference type="SMART" id="SM00192">
    <property type="entry name" value="LDLa"/>
    <property type="match status" value="1"/>
</dbReference>
<evidence type="ECO:0000256" key="9">
    <source>
        <dbReference type="ARBA" id="ARBA00023295"/>
    </source>
</evidence>
<dbReference type="PANTHER" id="PTHR22298">
    <property type="entry name" value="ENDO-1,4-BETA-GLUCANASE"/>
    <property type="match status" value="1"/>
</dbReference>
<gene>
    <name evidence="13" type="ORF">OKIOD_LOCUS11759</name>
</gene>
<evidence type="ECO:0000256" key="4">
    <source>
        <dbReference type="ARBA" id="ARBA00022536"/>
    </source>
</evidence>
<keyword evidence="5" id="KW-0378">Hydrolase</keyword>
<dbReference type="Pfam" id="PF00057">
    <property type="entry name" value="Ldl_recept_a"/>
    <property type="match status" value="1"/>
</dbReference>
<evidence type="ECO:0000313" key="14">
    <source>
        <dbReference type="Proteomes" id="UP001158576"/>
    </source>
</evidence>
<organism evidence="13 14">
    <name type="scientific">Oikopleura dioica</name>
    <name type="common">Tunicate</name>
    <dbReference type="NCBI Taxonomy" id="34765"/>
    <lineage>
        <taxon>Eukaryota</taxon>
        <taxon>Metazoa</taxon>
        <taxon>Chordata</taxon>
        <taxon>Tunicata</taxon>
        <taxon>Appendicularia</taxon>
        <taxon>Copelata</taxon>
        <taxon>Oikopleuridae</taxon>
        <taxon>Oikopleura</taxon>
    </lineage>
</organism>
<dbReference type="SUPFAM" id="SSF82895">
    <property type="entry name" value="TSP-1 type 1 repeat"/>
    <property type="match status" value="1"/>
</dbReference>
<dbReference type="Pfam" id="PF00090">
    <property type="entry name" value="TSP_1"/>
    <property type="match status" value="1"/>
</dbReference>
<dbReference type="PROSITE" id="PS50068">
    <property type="entry name" value="LDLRA_2"/>
    <property type="match status" value="1"/>
</dbReference>
<reference evidence="13 14" key="1">
    <citation type="submission" date="2021-04" db="EMBL/GenBank/DDBJ databases">
        <authorList>
            <person name="Bliznina A."/>
        </authorList>
    </citation>
    <scope>NUCLEOTIDE SEQUENCE [LARGE SCALE GENOMIC DNA]</scope>
</reference>
<dbReference type="InterPro" id="IPR002172">
    <property type="entry name" value="LDrepeatLR_classA_rpt"/>
</dbReference>
<dbReference type="PROSITE" id="PS50092">
    <property type="entry name" value="TSP1"/>
    <property type="match status" value="1"/>
</dbReference>
<dbReference type="Pfam" id="PF00759">
    <property type="entry name" value="Glyco_hydro_9"/>
    <property type="match status" value="1"/>
</dbReference>
<proteinExistence type="inferred from homology"/>
<dbReference type="Gene3D" id="4.10.400.10">
    <property type="entry name" value="Low-density Lipoprotein Receptor"/>
    <property type="match status" value="1"/>
</dbReference>
<name>A0ABN7SX09_OIKDI</name>
<dbReference type="Proteomes" id="UP001158576">
    <property type="component" value="Chromosome 1"/>
</dbReference>
<keyword evidence="7 11" id="KW-1015">Disulfide bond</keyword>
<keyword evidence="6" id="KW-0136">Cellulose degradation</keyword>
<dbReference type="Gene3D" id="2.20.100.10">
    <property type="entry name" value="Thrombospondin type-1 (TSP1) repeat"/>
    <property type="match status" value="1"/>
</dbReference>
<dbReference type="CDD" id="cd00112">
    <property type="entry name" value="LDLa"/>
    <property type="match status" value="1"/>
</dbReference>
<evidence type="ECO:0000256" key="5">
    <source>
        <dbReference type="ARBA" id="ARBA00022801"/>
    </source>
</evidence>
<dbReference type="InterPro" id="IPR012341">
    <property type="entry name" value="6hp_glycosidase-like_sf"/>
</dbReference>
<dbReference type="InterPro" id="IPR036383">
    <property type="entry name" value="TSP1_rpt_sf"/>
</dbReference>
<keyword evidence="8" id="KW-0119">Carbohydrate metabolism</keyword>
<evidence type="ECO:0000313" key="13">
    <source>
        <dbReference type="EMBL" id="CAG5106773.1"/>
    </source>
</evidence>
<evidence type="ECO:0000259" key="12">
    <source>
        <dbReference type="Pfam" id="PF00759"/>
    </source>
</evidence>
<dbReference type="InterPro" id="IPR000884">
    <property type="entry name" value="TSP1_rpt"/>
</dbReference>
<dbReference type="SUPFAM" id="SSF48208">
    <property type="entry name" value="Six-hairpin glycosidases"/>
    <property type="match status" value="1"/>
</dbReference>
<dbReference type="InterPro" id="IPR001701">
    <property type="entry name" value="Glyco_hydro_9"/>
</dbReference>
<keyword evidence="14" id="KW-1185">Reference proteome</keyword>
<keyword evidence="10" id="KW-0624">Polysaccharide degradation</keyword>
<dbReference type="PROSITE" id="PS01209">
    <property type="entry name" value="LDLRA_1"/>
    <property type="match status" value="1"/>
</dbReference>
<evidence type="ECO:0000256" key="7">
    <source>
        <dbReference type="ARBA" id="ARBA00023157"/>
    </source>
</evidence>
<accession>A0ABN7SX09</accession>
<evidence type="ECO:0000256" key="6">
    <source>
        <dbReference type="ARBA" id="ARBA00023001"/>
    </source>
</evidence>
<dbReference type="EC" id="3.2.1.4" evidence="3"/>
<keyword evidence="4" id="KW-0245">EGF-like domain</keyword>
<evidence type="ECO:0000256" key="3">
    <source>
        <dbReference type="ARBA" id="ARBA00012601"/>
    </source>
</evidence>
<comment type="caution">
    <text evidence="11">Lacks conserved residue(s) required for the propagation of feature annotation.</text>
</comment>
<comment type="similarity">
    <text evidence="2">Belongs to the glycosyl hydrolase 9 (cellulase E) family.</text>
</comment>
<evidence type="ECO:0000256" key="1">
    <source>
        <dbReference type="ARBA" id="ARBA00000966"/>
    </source>
</evidence>
<protein>
    <recommendedName>
        <fullName evidence="3">cellulase</fullName>
        <ecNumber evidence="3">3.2.1.4</ecNumber>
    </recommendedName>
</protein>
<evidence type="ECO:0000256" key="11">
    <source>
        <dbReference type="PROSITE-ProRule" id="PRU00124"/>
    </source>
</evidence>
<evidence type="ECO:0000256" key="8">
    <source>
        <dbReference type="ARBA" id="ARBA00023277"/>
    </source>
</evidence>
<comment type="catalytic activity">
    <reaction evidence="1">
        <text>Endohydrolysis of (1-&gt;4)-beta-D-glucosidic linkages in cellulose, lichenin and cereal beta-D-glucans.</text>
        <dbReference type="EC" id="3.2.1.4"/>
    </reaction>
</comment>
<sequence length="1315" mass="149179">MKILALLNIKFAYSFYCGFDGGDFCENWTGPEKWSISRDWGSDLEHFVRAKFEEDDEEIVLELPKVELVAETHYCFEFFYRSWFENGSAGVRFTEPFLGFEEIGWYENLSASNKWERVRVPLLGTDFPELNIEIISKGTKDGKINFDEFSLHKKKCKHLCDGDDFTCFKIKGCVPRSKICDGINDCIDQSDEKYCIDGEGYQTTAAPDFWDILGSTQSPTEAFDLDFLVTTVGLFDALDQILATTPDPLAELDELLATTPDPLEEIQLIDWFEEPTASTTTTIFAQIATKSSTTTSTSTLLTKTTTTEMTAFTLRETTSLDDIFANLTSTTLISTSTLTSTSSSSITATTTTTTTTTTYSLPETCRNKTLGSVVENPQQTILEREQYQTYDLSYALSLSTLFYEAQIAGKKPSWSRIPWRGDSVLADGCDLELDLSGGFFDAGDSVKFTYPMAFAINLLIWGALEFPIGYRSAGQYEANNRIIRWGIDWLMKANYEELSIVGMVGLPTTEHSFWIPPEKIDHFRPSFTSNEENPASDLLGQVAATFASAAVYFQADDQQLSQELFNRSVIMTRSCFENHGYLHNAIPELKEYYKSWHIADEHVYAALWVHKAAVVLGNESIAEEMKALAFSWEERAINGDIEYNTIWWEGESFNWDSKHPAIHYLFSNLFDNEPSKERFEKFKTSIFRRERTEKGYIWISKWGSTRHNANAMFLLALDARDQEDFGLIQEVKGQIYYLLNGPVIDGKTGSYLIGYGDVYPSEPHHRGSSCNGAEDFCVEGNNTEAVWTLYGALVGGADTVTDVFINDRKNWITNEVALDYNAGFQSTLAGLIALEDKLTTTTTTTTTSATLSTTEAPRPTQELGFQTLTFVSYGKRFDETQDMQKRTLEEGKYFRTLIGDFSDEYSNPWPLERFEELERTEMRWCFKLFGERLLVGHKSGVWIHDGSESNWTSLTDGLILDPLDFFDGSSIDQEYLDYVGVESFFPTVDWPFLTKELKRSLSCEVHMGKIFFCGLHEGKTCVVFNEDLEFETFFETKIERDGGALVSYKDKLLFIGGQKQENTLGARGITENRKRRQVGMQNFLSGLSTFLGTKEAERQNSPLKDVLDLYGDVEVITFHHNDINNKTITFGPDLPPQFQPSTPHDAVCVFNENIFIVTKTRNDDDPLQYETHLLSIDNLSIDTSWQSYRNLFLEKRENMTMVPYQGKLMILGGAYIKPFNKLAPPSPPPNEFILFDEKTKLPSKVEKEPQLMILAGSFGVVRYPPGEFGEWNSWSECSITCGTGIVTRERYCYSKLVKLVGDARKGFFIENNRQT</sequence>
<dbReference type="InterPro" id="IPR008928">
    <property type="entry name" value="6-hairpin_glycosidase_sf"/>
</dbReference>
<evidence type="ECO:0000256" key="10">
    <source>
        <dbReference type="ARBA" id="ARBA00023326"/>
    </source>
</evidence>
<dbReference type="InterPro" id="IPR023415">
    <property type="entry name" value="LDLR_class-A_CS"/>
</dbReference>
<feature type="domain" description="Glycoside hydrolase family 9" evidence="12">
    <location>
        <begin position="395"/>
        <end position="827"/>
    </location>
</feature>